<name>A0ABN7XN50_GIGMA</name>
<gene>
    <name evidence="2" type="ORF">GMARGA_LOCUS45564</name>
</gene>
<feature type="region of interest" description="Disordered" evidence="1">
    <location>
        <begin position="20"/>
        <end position="42"/>
    </location>
</feature>
<sequence length="42" mass="4816">NFRGEPKSKEPTLAQQCQLITHSTDHNSNLTIKKQEPLQLNK</sequence>
<accession>A0ABN7XN50</accession>
<protein>
    <submittedName>
        <fullName evidence="2">45694_t:CDS:1</fullName>
    </submittedName>
</protein>
<evidence type="ECO:0000313" key="2">
    <source>
        <dbReference type="EMBL" id="CAG8856743.1"/>
    </source>
</evidence>
<feature type="non-terminal residue" evidence="2">
    <location>
        <position position="1"/>
    </location>
</feature>
<organism evidence="2 3">
    <name type="scientific">Gigaspora margarita</name>
    <dbReference type="NCBI Taxonomy" id="4874"/>
    <lineage>
        <taxon>Eukaryota</taxon>
        <taxon>Fungi</taxon>
        <taxon>Fungi incertae sedis</taxon>
        <taxon>Mucoromycota</taxon>
        <taxon>Glomeromycotina</taxon>
        <taxon>Glomeromycetes</taxon>
        <taxon>Diversisporales</taxon>
        <taxon>Gigasporaceae</taxon>
        <taxon>Gigaspora</taxon>
    </lineage>
</organism>
<evidence type="ECO:0000313" key="3">
    <source>
        <dbReference type="Proteomes" id="UP000789901"/>
    </source>
</evidence>
<evidence type="ECO:0000256" key="1">
    <source>
        <dbReference type="SAM" id="MobiDB-lite"/>
    </source>
</evidence>
<reference evidence="2 3" key="1">
    <citation type="submission" date="2021-06" db="EMBL/GenBank/DDBJ databases">
        <authorList>
            <person name="Kallberg Y."/>
            <person name="Tangrot J."/>
            <person name="Rosling A."/>
        </authorList>
    </citation>
    <scope>NUCLEOTIDE SEQUENCE [LARGE SCALE GENOMIC DNA]</scope>
    <source>
        <strain evidence="2 3">120-4 pot B 10/14</strain>
    </source>
</reference>
<dbReference type="Proteomes" id="UP000789901">
    <property type="component" value="Unassembled WGS sequence"/>
</dbReference>
<comment type="caution">
    <text evidence="2">The sequence shown here is derived from an EMBL/GenBank/DDBJ whole genome shotgun (WGS) entry which is preliminary data.</text>
</comment>
<feature type="non-terminal residue" evidence="2">
    <location>
        <position position="42"/>
    </location>
</feature>
<keyword evidence="3" id="KW-1185">Reference proteome</keyword>
<dbReference type="EMBL" id="CAJVQB010163451">
    <property type="protein sequence ID" value="CAG8856743.1"/>
    <property type="molecule type" value="Genomic_DNA"/>
</dbReference>
<proteinExistence type="predicted"/>